<dbReference type="InterPro" id="IPR027474">
    <property type="entry name" value="L-asparaginase_N"/>
</dbReference>
<dbReference type="PANTHER" id="PTHR11707">
    <property type="entry name" value="L-ASPARAGINASE"/>
    <property type="match status" value="1"/>
</dbReference>
<dbReference type="InterPro" id="IPR006034">
    <property type="entry name" value="Asparaginase/glutaminase-like"/>
</dbReference>
<evidence type="ECO:0000259" key="5">
    <source>
        <dbReference type="Pfam" id="PF17763"/>
    </source>
</evidence>
<dbReference type="SFLD" id="SFLDS00057">
    <property type="entry name" value="Glutaminase/Asparaginase"/>
    <property type="match status" value="1"/>
</dbReference>
<protein>
    <recommendedName>
        <fullName evidence="2">asparaginase</fullName>
        <ecNumber evidence="2">3.5.1.1</ecNumber>
    </recommendedName>
</protein>
<dbReference type="Gene3D" id="3.40.50.1170">
    <property type="entry name" value="L-asparaginase, N-terminal domain"/>
    <property type="match status" value="1"/>
</dbReference>
<reference evidence="6 7" key="1">
    <citation type="submission" date="2024-07" db="EMBL/GenBank/DDBJ databases">
        <authorList>
            <person name="Thanompreechachai J."/>
            <person name="Duangmal K."/>
        </authorList>
    </citation>
    <scope>NUCLEOTIDE SEQUENCE [LARGE SCALE GENOMIC DNA]</scope>
    <source>
        <strain evidence="6 7">KCTC 19886</strain>
    </source>
</reference>
<dbReference type="PIRSF" id="PIRSF500176">
    <property type="entry name" value="L_ASNase"/>
    <property type="match status" value="1"/>
</dbReference>
<keyword evidence="7" id="KW-1185">Reference proteome</keyword>
<feature type="domain" description="Asparaginase/glutaminase C-terminal" evidence="5">
    <location>
        <begin position="191"/>
        <end position="301"/>
    </location>
</feature>
<evidence type="ECO:0000256" key="1">
    <source>
        <dbReference type="ARBA" id="ARBA00010518"/>
    </source>
</evidence>
<dbReference type="SUPFAM" id="SSF53774">
    <property type="entry name" value="Glutaminase/Asparaginase"/>
    <property type="match status" value="1"/>
</dbReference>
<dbReference type="PRINTS" id="PR00139">
    <property type="entry name" value="ASNGLNASE"/>
</dbReference>
<dbReference type="InterPro" id="IPR040919">
    <property type="entry name" value="Asparaginase_C"/>
</dbReference>
<dbReference type="InterPro" id="IPR037152">
    <property type="entry name" value="L-asparaginase_N_sf"/>
</dbReference>
<proteinExistence type="inferred from homology"/>
<dbReference type="Pfam" id="PF00710">
    <property type="entry name" value="Asparaginase"/>
    <property type="match status" value="1"/>
</dbReference>
<dbReference type="InterPro" id="IPR027473">
    <property type="entry name" value="L-asparaginase_C"/>
</dbReference>
<name>A0ABV3PA33_9ACTN</name>
<dbReference type="RefSeq" id="WP_367639600.1">
    <property type="nucleotide sequence ID" value="NZ_JBFNQN010000012.1"/>
</dbReference>
<dbReference type="Proteomes" id="UP001555826">
    <property type="component" value="Unassembled WGS sequence"/>
</dbReference>
<keyword evidence="6" id="KW-0378">Hydrolase</keyword>
<dbReference type="SMART" id="SM00870">
    <property type="entry name" value="Asparaginase"/>
    <property type="match status" value="1"/>
</dbReference>
<accession>A0ABV3PA33</accession>
<dbReference type="GO" id="GO:0004067">
    <property type="term" value="F:asparaginase activity"/>
    <property type="evidence" value="ECO:0007669"/>
    <property type="project" value="UniProtKB-EC"/>
</dbReference>
<organism evidence="6 7">
    <name type="scientific">Kineococcus endophyticus</name>
    <dbReference type="NCBI Taxonomy" id="1181883"/>
    <lineage>
        <taxon>Bacteria</taxon>
        <taxon>Bacillati</taxon>
        <taxon>Actinomycetota</taxon>
        <taxon>Actinomycetes</taxon>
        <taxon>Kineosporiales</taxon>
        <taxon>Kineosporiaceae</taxon>
        <taxon>Kineococcus</taxon>
    </lineage>
</organism>
<feature type="active site" evidence="3">
    <location>
        <position position="17"/>
    </location>
</feature>
<evidence type="ECO:0000256" key="3">
    <source>
        <dbReference type="PROSITE-ProRule" id="PRU10099"/>
    </source>
</evidence>
<evidence type="ECO:0000259" key="4">
    <source>
        <dbReference type="Pfam" id="PF00710"/>
    </source>
</evidence>
<comment type="caution">
    <text evidence="6">The sequence shown here is derived from an EMBL/GenBank/DDBJ whole genome shotgun (WGS) entry which is preliminary data.</text>
</comment>
<gene>
    <name evidence="6" type="ORF">AB1207_17045</name>
</gene>
<feature type="domain" description="L-asparaginase N-terminal" evidence="4">
    <location>
        <begin position="9"/>
        <end position="176"/>
    </location>
</feature>
<evidence type="ECO:0000313" key="7">
    <source>
        <dbReference type="Proteomes" id="UP001555826"/>
    </source>
</evidence>
<dbReference type="PROSITE" id="PS00144">
    <property type="entry name" value="ASN_GLN_ASE_1"/>
    <property type="match status" value="1"/>
</dbReference>
<evidence type="ECO:0000313" key="6">
    <source>
        <dbReference type="EMBL" id="MEW9266460.1"/>
    </source>
</evidence>
<dbReference type="PANTHER" id="PTHR11707:SF28">
    <property type="entry name" value="60 KDA LYSOPHOSPHOLIPASE"/>
    <property type="match status" value="1"/>
</dbReference>
<comment type="similarity">
    <text evidence="1">Belongs to the asparaginase 1 family.</text>
</comment>
<dbReference type="PIRSF" id="PIRSF001220">
    <property type="entry name" value="L-ASNase_gatD"/>
    <property type="match status" value="1"/>
</dbReference>
<dbReference type="InterPro" id="IPR020827">
    <property type="entry name" value="Asparaginase/glutaminase_AS1"/>
</dbReference>
<dbReference type="Gene3D" id="3.40.50.40">
    <property type="match status" value="1"/>
</dbReference>
<dbReference type="Pfam" id="PF17763">
    <property type="entry name" value="Asparaginase_C"/>
    <property type="match status" value="1"/>
</dbReference>
<sequence>MATPTTPLIVVVTTGGTIASTVGADGVSSPTLAGGALVGAAAAEAGVRVRVVEALRVDSSTLTLDDAWTVVTAVHDALADPDVAGVVVLHGTDSLEETAYLLDLHHDDARPVVLTGSQRTADHPESDAPANVHYALWAAASVTGVVVAFRGGFVHAAGTAKRHTTELDAFTAPDGPLPRVLLPRADGPWPRVDVVAGYPGMDGMLLDACVAAGARGIVLQGLGSGNATPAVVAAVARAREAGVAVVLTTRVPAGPVATTYGDGGGGADLAAAGAVPAGRLKAGQARVLLAALLRAGADVAEGFAARG</sequence>
<dbReference type="PROSITE" id="PS51732">
    <property type="entry name" value="ASN_GLN_ASE_3"/>
    <property type="match status" value="1"/>
</dbReference>
<evidence type="ECO:0000256" key="2">
    <source>
        <dbReference type="ARBA" id="ARBA00012920"/>
    </source>
</evidence>
<dbReference type="InterPro" id="IPR036152">
    <property type="entry name" value="Asp/glu_Ase-like_sf"/>
</dbReference>
<dbReference type="EC" id="3.5.1.1" evidence="2"/>
<dbReference type="EMBL" id="JBFNQN010000012">
    <property type="protein sequence ID" value="MEW9266460.1"/>
    <property type="molecule type" value="Genomic_DNA"/>
</dbReference>